<comment type="caution">
    <text evidence="1">The sequence shown here is derived from an EMBL/GenBank/DDBJ whole genome shotgun (WGS) entry which is preliminary data.</text>
</comment>
<reference evidence="1 2" key="1">
    <citation type="journal article" date="2018" name="Front. Plant Sci.">
        <title>Red Clover (Trifolium pratense) and Zigzag Clover (T. medium) - A Picture of Genomic Similarities and Differences.</title>
        <authorList>
            <person name="Dluhosova J."/>
            <person name="Istvanek J."/>
            <person name="Nedelnik J."/>
            <person name="Repkova J."/>
        </authorList>
    </citation>
    <scope>NUCLEOTIDE SEQUENCE [LARGE SCALE GENOMIC DNA]</scope>
    <source>
        <strain evidence="2">cv. 10/8</strain>
        <tissue evidence="1">Leaf</tissue>
    </source>
</reference>
<protein>
    <submittedName>
        <fullName evidence="1">Uncharacterized protein</fullName>
    </submittedName>
</protein>
<dbReference type="Proteomes" id="UP000265520">
    <property type="component" value="Unassembled WGS sequence"/>
</dbReference>
<keyword evidence="2" id="KW-1185">Reference proteome</keyword>
<evidence type="ECO:0000313" key="1">
    <source>
        <dbReference type="EMBL" id="MCI84630.1"/>
    </source>
</evidence>
<feature type="non-terminal residue" evidence="1">
    <location>
        <position position="1"/>
    </location>
</feature>
<dbReference type="EMBL" id="LXQA011095465">
    <property type="protein sequence ID" value="MCI84630.1"/>
    <property type="molecule type" value="Genomic_DNA"/>
</dbReference>
<evidence type="ECO:0000313" key="2">
    <source>
        <dbReference type="Proteomes" id="UP000265520"/>
    </source>
</evidence>
<name>A0A392VDP7_9FABA</name>
<proteinExistence type="predicted"/>
<organism evidence="1 2">
    <name type="scientific">Trifolium medium</name>
    <dbReference type="NCBI Taxonomy" id="97028"/>
    <lineage>
        <taxon>Eukaryota</taxon>
        <taxon>Viridiplantae</taxon>
        <taxon>Streptophyta</taxon>
        <taxon>Embryophyta</taxon>
        <taxon>Tracheophyta</taxon>
        <taxon>Spermatophyta</taxon>
        <taxon>Magnoliopsida</taxon>
        <taxon>eudicotyledons</taxon>
        <taxon>Gunneridae</taxon>
        <taxon>Pentapetalae</taxon>
        <taxon>rosids</taxon>
        <taxon>fabids</taxon>
        <taxon>Fabales</taxon>
        <taxon>Fabaceae</taxon>
        <taxon>Papilionoideae</taxon>
        <taxon>50 kb inversion clade</taxon>
        <taxon>NPAAA clade</taxon>
        <taxon>Hologalegina</taxon>
        <taxon>IRL clade</taxon>
        <taxon>Trifolieae</taxon>
        <taxon>Trifolium</taxon>
    </lineage>
</organism>
<dbReference type="AlphaFoldDB" id="A0A392VDP7"/>
<sequence length="22" mass="2297">VLASAPRAGVDVPRAMLLFLLS</sequence>
<accession>A0A392VDP7</accession>